<accession>A0A319EFC6</accession>
<dbReference type="VEuPathDB" id="FungiDB:BO71DRAFT_422788"/>
<dbReference type="AlphaFoldDB" id="A0A319EFC6"/>
<dbReference type="InterPro" id="IPR011330">
    <property type="entry name" value="Glyco_hydro/deAcase_b/a-brl"/>
</dbReference>
<name>A0A319EFC6_9EURO</name>
<dbReference type="OrthoDB" id="9970124at2759"/>
<evidence type="ECO:0000313" key="2">
    <source>
        <dbReference type="Proteomes" id="UP000247810"/>
    </source>
</evidence>
<protein>
    <recommendedName>
        <fullName evidence="3">Chitin deacetylase</fullName>
    </recommendedName>
</protein>
<dbReference type="SUPFAM" id="SSF88713">
    <property type="entry name" value="Glycoside hydrolase/deacetylase"/>
    <property type="match status" value="1"/>
</dbReference>
<dbReference type="PANTHER" id="PTHR43123:SF1">
    <property type="entry name" value="POLYSACCHARIDE DEACETYLASE-RELATED"/>
    <property type="match status" value="1"/>
</dbReference>
<dbReference type="Proteomes" id="UP000247810">
    <property type="component" value="Unassembled WGS sequence"/>
</dbReference>
<dbReference type="GO" id="GO:0005975">
    <property type="term" value="P:carbohydrate metabolic process"/>
    <property type="evidence" value="ECO:0007669"/>
    <property type="project" value="InterPro"/>
</dbReference>
<sequence length="285" mass="32145">MATPFPIEQCIAENIAPSPGYRVFDGYKGRFPGPQWPGQAKLCVNIVLNYEEGGGGGGEYSVLNGDLHSETDLQEMIGRPVRHGQRDIQRETQYEYGTRVRVWRVAPDAARFLVDSGHEIASHGYCWINHHSCDPGPDRPAASGLALVCYVYSQQGLELLYQCDSYADELPYWAPHPIMPDRGLLMISYTYDVNDNKFCTSPGFVNPRDWLNYCKAAFDVLYKEGCRGESKMMTIGLHSRLIGQPACCQALRVLINYTQRLQDVWFATRKEIARHWIQVACLEGG</sequence>
<dbReference type="EMBL" id="KZ826014">
    <property type="protein sequence ID" value="PYH89732.1"/>
    <property type="molecule type" value="Genomic_DNA"/>
</dbReference>
<proteinExistence type="predicted"/>
<reference evidence="1 2" key="1">
    <citation type="submission" date="2018-02" db="EMBL/GenBank/DDBJ databases">
        <title>The genomes of Aspergillus section Nigri reveals drivers in fungal speciation.</title>
        <authorList>
            <consortium name="DOE Joint Genome Institute"/>
            <person name="Vesth T.C."/>
            <person name="Nybo J."/>
            <person name="Theobald S."/>
            <person name="Brandl J."/>
            <person name="Frisvad J.C."/>
            <person name="Nielsen K.F."/>
            <person name="Lyhne E.K."/>
            <person name="Kogle M.E."/>
            <person name="Kuo A."/>
            <person name="Riley R."/>
            <person name="Clum A."/>
            <person name="Nolan M."/>
            <person name="Lipzen A."/>
            <person name="Salamov A."/>
            <person name="Henrissat B."/>
            <person name="Wiebenga A."/>
            <person name="De vries R.P."/>
            <person name="Grigoriev I.V."/>
            <person name="Mortensen U.H."/>
            <person name="Andersen M.R."/>
            <person name="Baker S.E."/>
        </authorList>
    </citation>
    <scope>NUCLEOTIDE SEQUENCE [LARGE SCALE GENOMIC DNA]</scope>
    <source>
        <strain evidence="1 2">CBS 707.79</strain>
    </source>
</reference>
<dbReference type="STRING" id="1448320.A0A319EFC6"/>
<evidence type="ECO:0008006" key="3">
    <source>
        <dbReference type="Google" id="ProtNLM"/>
    </source>
</evidence>
<dbReference type="PANTHER" id="PTHR43123">
    <property type="entry name" value="POLYSACCHARIDE DEACETYLASE-RELATED"/>
    <property type="match status" value="1"/>
</dbReference>
<dbReference type="Gene3D" id="3.20.20.370">
    <property type="entry name" value="Glycoside hydrolase/deacetylase"/>
    <property type="match status" value="2"/>
</dbReference>
<organism evidence="1 2">
    <name type="scientific">Aspergillus ellipticus CBS 707.79</name>
    <dbReference type="NCBI Taxonomy" id="1448320"/>
    <lineage>
        <taxon>Eukaryota</taxon>
        <taxon>Fungi</taxon>
        <taxon>Dikarya</taxon>
        <taxon>Ascomycota</taxon>
        <taxon>Pezizomycotina</taxon>
        <taxon>Eurotiomycetes</taxon>
        <taxon>Eurotiomycetidae</taxon>
        <taxon>Eurotiales</taxon>
        <taxon>Aspergillaceae</taxon>
        <taxon>Aspergillus</taxon>
        <taxon>Aspergillus subgen. Circumdati</taxon>
    </lineage>
</organism>
<keyword evidence="2" id="KW-1185">Reference proteome</keyword>
<gene>
    <name evidence="1" type="ORF">BO71DRAFT_422788</name>
</gene>
<evidence type="ECO:0000313" key="1">
    <source>
        <dbReference type="EMBL" id="PYH89732.1"/>
    </source>
</evidence>